<proteinExistence type="inferred from homology"/>
<keyword evidence="8" id="KW-1185">Reference proteome</keyword>
<dbReference type="PANTHER" id="PTHR31306">
    <property type="entry name" value="ALPHA-1,6-MANNOSYLTRANSFERASE MNN11-RELATED"/>
    <property type="match status" value="1"/>
</dbReference>
<dbReference type="Proteomes" id="UP000825729">
    <property type="component" value="Unassembled WGS sequence"/>
</dbReference>
<name>A0AAV7DZP5_ARIFI</name>
<evidence type="ECO:0000256" key="4">
    <source>
        <dbReference type="ARBA" id="ARBA00022679"/>
    </source>
</evidence>
<dbReference type="GO" id="GO:0000139">
    <property type="term" value="C:Golgi membrane"/>
    <property type="evidence" value="ECO:0007669"/>
    <property type="project" value="UniProtKB-SubCell"/>
</dbReference>
<keyword evidence="6" id="KW-0333">Golgi apparatus</keyword>
<evidence type="ECO:0000256" key="3">
    <source>
        <dbReference type="ARBA" id="ARBA00022676"/>
    </source>
</evidence>
<comment type="subcellular location">
    <subcellularLocation>
        <location evidence="1">Golgi apparatus membrane</location>
        <topology evidence="1">Single-pass type II membrane protein</topology>
    </subcellularLocation>
</comment>
<keyword evidence="5" id="KW-0735">Signal-anchor</keyword>
<organism evidence="7 8">
    <name type="scientific">Aristolochia fimbriata</name>
    <name type="common">White veined hardy Dutchman's pipe vine</name>
    <dbReference type="NCBI Taxonomy" id="158543"/>
    <lineage>
        <taxon>Eukaryota</taxon>
        <taxon>Viridiplantae</taxon>
        <taxon>Streptophyta</taxon>
        <taxon>Embryophyta</taxon>
        <taxon>Tracheophyta</taxon>
        <taxon>Spermatophyta</taxon>
        <taxon>Magnoliopsida</taxon>
        <taxon>Magnoliidae</taxon>
        <taxon>Piperales</taxon>
        <taxon>Aristolochiaceae</taxon>
        <taxon>Aristolochia</taxon>
    </lineage>
</organism>
<gene>
    <name evidence="7" type="ORF">H6P81_017284</name>
</gene>
<keyword evidence="5" id="KW-0812">Transmembrane</keyword>
<evidence type="ECO:0000256" key="1">
    <source>
        <dbReference type="ARBA" id="ARBA00004323"/>
    </source>
</evidence>
<protein>
    <submittedName>
        <fullName evidence="7">Uncharacterized protein</fullName>
    </submittedName>
</protein>
<dbReference type="Pfam" id="PF05637">
    <property type="entry name" value="Glyco_transf_34"/>
    <property type="match status" value="1"/>
</dbReference>
<dbReference type="GO" id="GO:0006487">
    <property type="term" value="P:protein N-linked glycosylation"/>
    <property type="evidence" value="ECO:0007669"/>
    <property type="project" value="TreeGrafter"/>
</dbReference>
<evidence type="ECO:0000256" key="2">
    <source>
        <dbReference type="ARBA" id="ARBA00005664"/>
    </source>
</evidence>
<evidence type="ECO:0000313" key="7">
    <source>
        <dbReference type="EMBL" id="KAG9441430.1"/>
    </source>
</evidence>
<dbReference type="AlphaFoldDB" id="A0AAV7DZP5"/>
<keyword evidence="4" id="KW-0808">Transferase</keyword>
<evidence type="ECO:0000313" key="8">
    <source>
        <dbReference type="Proteomes" id="UP000825729"/>
    </source>
</evidence>
<accession>A0AAV7DZP5</accession>
<evidence type="ECO:0000256" key="5">
    <source>
        <dbReference type="ARBA" id="ARBA00022968"/>
    </source>
</evidence>
<keyword evidence="3" id="KW-0328">Glycosyltransferase</keyword>
<comment type="similarity">
    <text evidence="2">Belongs to the glycosyltransferase 34 family.</text>
</comment>
<dbReference type="EMBL" id="JAINDJ010000007">
    <property type="protein sequence ID" value="KAG9441430.1"/>
    <property type="molecule type" value="Genomic_DNA"/>
</dbReference>
<dbReference type="PANTHER" id="PTHR31306:SF4">
    <property type="entry name" value="ALPHA-1,2-GALACTOSYLTRANSFERASE"/>
    <property type="match status" value="1"/>
</dbReference>
<dbReference type="SUPFAM" id="SSF53448">
    <property type="entry name" value="Nucleotide-diphospho-sugar transferases"/>
    <property type="match status" value="1"/>
</dbReference>
<comment type="caution">
    <text evidence="7">The sequence shown here is derived from an EMBL/GenBank/DDBJ whole genome shotgun (WGS) entry which is preliminary data.</text>
</comment>
<evidence type="ECO:0000256" key="6">
    <source>
        <dbReference type="ARBA" id="ARBA00023034"/>
    </source>
</evidence>
<dbReference type="Gene3D" id="3.90.550.10">
    <property type="entry name" value="Spore Coat Polysaccharide Biosynthesis Protein SpsA, Chain A"/>
    <property type="match status" value="1"/>
</dbReference>
<dbReference type="InterPro" id="IPR029044">
    <property type="entry name" value="Nucleotide-diphossugar_trans"/>
</dbReference>
<reference evidence="7 8" key="1">
    <citation type="submission" date="2021-07" db="EMBL/GenBank/DDBJ databases">
        <title>The Aristolochia fimbriata genome: insights into angiosperm evolution, floral development and chemical biosynthesis.</title>
        <authorList>
            <person name="Jiao Y."/>
        </authorList>
    </citation>
    <scope>NUCLEOTIDE SEQUENCE [LARGE SCALE GENOMIC DNA]</scope>
    <source>
        <strain evidence="7">IBCAS-2021</strain>
        <tissue evidence="7">Leaf</tissue>
    </source>
</reference>
<dbReference type="InterPro" id="IPR008630">
    <property type="entry name" value="Glyco_trans_34"/>
</dbReference>
<sequence length="310" mass="34881">MVSRSRSWDLYGKVSPPPNRCRLSLLLSLQLALILLGSFYACGSVFRRANVLGRRCLPRVGVGGGAAPAGPRLKIAMVSLSEERKGGKRSFEGLMEMVWRNKRAYAEKGGYDFVDGSGLIDHSRPPSWSKILAVRSCLRNYDWVFWNDADTLVTNSSISLENILEAAIGDSDFDSSPDLILTEDVTGVNAGTFFVRRSNWSQEFLDTWWNQTSFVRFGSSKSGDNDALKSLISVLPEDELRKHVRVSPMQCLFNSYPWFPSWKTAYRLLTSPSTIWKGAYSYGDFMVHLAGLDEKRRWAAEILREIPEDA</sequence>
<dbReference type="GO" id="GO:0016757">
    <property type="term" value="F:glycosyltransferase activity"/>
    <property type="evidence" value="ECO:0007669"/>
    <property type="project" value="UniProtKB-KW"/>
</dbReference>